<gene>
    <name evidence="4" type="ORF">CPT75_12805</name>
</gene>
<dbReference type="GO" id="GO:0016787">
    <property type="term" value="F:hydrolase activity"/>
    <property type="evidence" value="ECO:0007669"/>
    <property type="project" value="UniProtKB-KW"/>
</dbReference>
<name>A0A317G1Z4_BUTFI</name>
<dbReference type="Pfam" id="PF04203">
    <property type="entry name" value="Sortase"/>
    <property type="match status" value="1"/>
</dbReference>
<evidence type="ECO:0000256" key="3">
    <source>
        <dbReference type="SAM" id="Phobius"/>
    </source>
</evidence>
<evidence type="ECO:0000313" key="4">
    <source>
        <dbReference type="EMBL" id="PWT27918.1"/>
    </source>
</evidence>
<dbReference type="Proteomes" id="UP000245488">
    <property type="component" value="Chromosome"/>
</dbReference>
<dbReference type="InterPro" id="IPR009835">
    <property type="entry name" value="SrtB"/>
</dbReference>
<dbReference type="SUPFAM" id="SSF63817">
    <property type="entry name" value="Sortase"/>
    <property type="match status" value="1"/>
</dbReference>
<feature type="transmembrane region" description="Helical" evidence="3">
    <location>
        <begin position="21"/>
        <end position="39"/>
    </location>
</feature>
<keyword evidence="3" id="KW-1133">Transmembrane helix</keyword>
<sequence length="292" mass="33566">MRLFMSAENKGKRKTFRINPWLAKILIVILVVVIGYEGYDIYKEVHEREVAVKEYDDIASSAVSTNPEKDPETGEESVAIDEETGIPELVIDYDLLSSQNSDFIGWLYWDFDVEDDKFDFTLNYPIVKEHYANQYLHVTFTGENNSSGCIFLDEFSNENFMGYSDFLFGHNMRNGSMFGSLDSLYKMPNREALSEEPMYFYIYTKDAVFKYVVYEFESTTNGDDTVYAVIEDDAGYDSYVSRLKNLNNYNCPIDISFEDRPEILNLSTCSGPHGSSKRFVIHAVKVGTMENT</sequence>
<dbReference type="Gene3D" id="2.40.260.10">
    <property type="entry name" value="Sortase"/>
    <property type="match status" value="1"/>
</dbReference>
<evidence type="ECO:0000256" key="1">
    <source>
        <dbReference type="ARBA" id="ARBA00022801"/>
    </source>
</evidence>
<keyword evidence="3" id="KW-0472">Membrane</keyword>
<comment type="caution">
    <text evidence="4">The sequence shown here is derived from an EMBL/GenBank/DDBJ whole genome shotgun (WGS) entry which is preliminary data.</text>
</comment>
<dbReference type="CDD" id="cd05826">
    <property type="entry name" value="Sortase_B"/>
    <property type="match status" value="1"/>
</dbReference>
<evidence type="ECO:0000256" key="2">
    <source>
        <dbReference type="PIRSR" id="PIRSR605754-1"/>
    </source>
</evidence>
<dbReference type="InterPro" id="IPR023365">
    <property type="entry name" value="Sortase_dom-sf"/>
</dbReference>
<proteinExistence type="predicted"/>
<feature type="active site" description="Acyl-thioester intermediate" evidence="2">
    <location>
        <position position="269"/>
    </location>
</feature>
<organism evidence="4 5">
    <name type="scientific">Butyrivibrio fibrisolvens</name>
    <dbReference type="NCBI Taxonomy" id="831"/>
    <lineage>
        <taxon>Bacteria</taxon>
        <taxon>Bacillati</taxon>
        <taxon>Bacillota</taxon>
        <taxon>Clostridia</taxon>
        <taxon>Lachnospirales</taxon>
        <taxon>Lachnospiraceae</taxon>
        <taxon>Butyrivibrio</taxon>
    </lineage>
</organism>
<keyword evidence="5" id="KW-1185">Reference proteome</keyword>
<protein>
    <recommendedName>
        <fullName evidence="6">Sortase B</fullName>
    </recommendedName>
</protein>
<evidence type="ECO:0008006" key="6">
    <source>
        <dbReference type="Google" id="ProtNLM"/>
    </source>
</evidence>
<keyword evidence="3" id="KW-0812">Transmembrane</keyword>
<feature type="active site" description="Proton donor/acceptor" evidence="2">
    <location>
        <position position="170"/>
    </location>
</feature>
<reference evidence="4 5" key="1">
    <citation type="submission" date="2017-09" db="EMBL/GenBank/DDBJ databases">
        <title>High-quality draft genome sequence of Butyrivibrio fibrisolvens INBov1, isolated from cow rumen.</title>
        <authorList>
            <person name="Rodriguez Hernaez J."/>
            <person name="Rivarola M."/>
            <person name="Paniego N."/>
            <person name="Cravero S."/>
            <person name="Ceron Cucchi M."/>
            <person name="Martinez M.C."/>
        </authorList>
    </citation>
    <scope>NUCLEOTIDE SEQUENCE [LARGE SCALE GENOMIC DNA]</scope>
    <source>
        <strain evidence="4 5">INBov1</strain>
    </source>
</reference>
<accession>A0A317G1Z4</accession>
<dbReference type="EMBL" id="NXNG01000001">
    <property type="protein sequence ID" value="PWT27918.1"/>
    <property type="molecule type" value="Genomic_DNA"/>
</dbReference>
<dbReference type="InterPro" id="IPR005754">
    <property type="entry name" value="Sortase"/>
</dbReference>
<dbReference type="AlphaFoldDB" id="A0A317G1Z4"/>
<keyword evidence="1" id="KW-0378">Hydrolase</keyword>
<evidence type="ECO:0000313" key="5">
    <source>
        <dbReference type="Proteomes" id="UP000245488"/>
    </source>
</evidence>